<dbReference type="PANTHER" id="PTHR43883:SF1">
    <property type="entry name" value="GLUCONOKINASE"/>
    <property type="match status" value="1"/>
</dbReference>
<dbReference type="Pfam" id="PF13671">
    <property type="entry name" value="AAA_33"/>
    <property type="match status" value="1"/>
</dbReference>
<dbReference type="SUPFAM" id="SSF52540">
    <property type="entry name" value="P-loop containing nucleoside triphosphate hydrolases"/>
    <property type="match status" value="1"/>
</dbReference>
<dbReference type="Proteomes" id="UP000675920">
    <property type="component" value="Unplaced"/>
</dbReference>
<dbReference type="PANTHER" id="PTHR43883">
    <property type="entry name" value="SLR0207 PROTEIN"/>
    <property type="match status" value="1"/>
</dbReference>
<dbReference type="SUPFAM" id="SSF56112">
    <property type="entry name" value="Protein kinase-like (PK-like)"/>
    <property type="match status" value="1"/>
</dbReference>
<name>A0A8B6XAG7_9BURK</name>
<dbReference type="OrthoDB" id="9810277at2"/>
<protein>
    <submittedName>
        <fullName evidence="3">AAA family ATPase</fullName>
    </submittedName>
</protein>
<dbReference type="InterPro" id="IPR027417">
    <property type="entry name" value="P-loop_NTPase"/>
</dbReference>
<dbReference type="RefSeq" id="WP_084544668.1">
    <property type="nucleotide sequence ID" value="NZ_AXWS01000007.1"/>
</dbReference>
<dbReference type="InterPro" id="IPR011009">
    <property type="entry name" value="Kinase-like_dom_sf"/>
</dbReference>
<keyword evidence="2" id="KW-1185">Reference proteome</keyword>
<evidence type="ECO:0000313" key="2">
    <source>
        <dbReference type="Proteomes" id="UP000675920"/>
    </source>
</evidence>
<dbReference type="InterPro" id="IPR052732">
    <property type="entry name" value="Cell-binding_unc_protein"/>
</dbReference>
<feature type="compositionally biased region" description="Low complexity" evidence="1">
    <location>
        <begin position="16"/>
        <end position="29"/>
    </location>
</feature>
<evidence type="ECO:0000313" key="3">
    <source>
        <dbReference type="RefSeq" id="WP_084544668.1"/>
    </source>
</evidence>
<accession>A0A8B6XAG7</accession>
<feature type="region of interest" description="Disordered" evidence="1">
    <location>
        <begin position="1"/>
        <end position="32"/>
    </location>
</feature>
<reference evidence="3" key="1">
    <citation type="submission" date="2025-08" db="UniProtKB">
        <authorList>
            <consortium name="RefSeq"/>
        </authorList>
    </citation>
    <scope>IDENTIFICATION</scope>
</reference>
<sequence>MDDNESSGTAGPGHRPPGAALPASAGAPAIDTPSAADAGRIADELPADLACLPPHIVAFAAELARRHGLPPRLLETHISWLLLDGDCAWKLKKPLRLPFLDASTPALRERLCAEELRLNRRFAPALYLGVRPLRDAGGAVVDHAVRLRQFPAGALGGELLMAGRLDGALIDGLAVTLADFHRDAAPASAPADAPRVAALALLDQLAAAEAAAAEAGTTAAAKAADANPAGHDDRDGDRLAALRAWLIREAARLAPLWIRRRAEGRLRDCHGDLHLANLVLLDGRLLPFDCIEFDPALRALDPIADLAFPVMDLIARGRADLGWRLLDGWLARGGDFAGVAALRFHLVERALVRALVARLTPGGGGPDYLALAEALTRAAAGPMAGAAVASAAATPAFALPADARLLVTHGLSGSGKSRLALQLVERTGAIRLRSDVERKRLFGLAADARSQASAALAAAGGIYTPDATRATFDRLGALAGGLLDAGWPVVIDAACLRRAERDAFRAIAVARGLPSLILDCDADPAVLRERIAMRAAAGGDPSEADAAVLARQQATREPLGADEAARAIRVDTGAPVDADAIARVWLAA</sequence>
<proteinExistence type="predicted"/>
<dbReference type="Gene3D" id="3.40.50.300">
    <property type="entry name" value="P-loop containing nucleotide triphosphate hydrolases"/>
    <property type="match status" value="1"/>
</dbReference>
<evidence type="ECO:0000256" key="1">
    <source>
        <dbReference type="SAM" id="MobiDB-lite"/>
    </source>
</evidence>
<organism evidence="2 3">
    <name type="scientific">Derxia gummosa DSM 723</name>
    <dbReference type="NCBI Taxonomy" id="1121388"/>
    <lineage>
        <taxon>Bacteria</taxon>
        <taxon>Pseudomonadati</taxon>
        <taxon>Pseudomonadota</taxon>
        <taxon>Betaproteobacteria</taxon>
        <taxon>Burkholderiales</taxon>
        <taxon>Alcaligenaceae</taxon>
        <taxon>Derxia</taxon>
    </lineage>
</organism>
<dbReference type="AlphaFoldDB" id="A0A8B6XAG7"/>